<evidence type="ECO:0000313" key="2">
    <source>
        <dbReference type="Proteomes" id="UP000023152"/>
    </source>
</evidence>
<proteinExistence type="predicted"/>
<accession>X6LED7</accession>
<gene>
    <name evidence="1" type="ORF">RFI_37584</name>
</gene>
<dbReference type="AlphaFoldDB" id="X6LED7"/>
<protein>
    <submittedName>
        <fullName evidence="1">Uncharacterized protein</fullName>
    </submittedName>
</protein>
<keyword evidence="2" id="KW-1185">Reference proteome</keyword>
<reference evidence="1 2" key="1">
    <citation type="journal article" date="2013" name="Curr. Biol.">
        <title>The Genome of the Foraminiferan Reticulomyxa filosa.</title>
        <authorList>
            <person name="Glockner G."/>
            <person name="Hulsmann N."/>
            <person name="Schleicher M."/>
            <person name="Noegel A.A."/>
            <person name="Eichinger L."/>
            <person name="Gallinger C."/>
            <person name="Pawlowski J."/>
            <person name="Sierra R."/>
            <person name="Euteneuer U."/>
            <person name="Pillet L."/>
            <person name="Moustafa A."/>
            <person name="Platzer M."/>
            <person name="Groth M."/>
            <person name="Szafranski K."/>
            <person name="Schliwa M."/>
        </authorList>
    </citation>
    <scope>NUCLEOTIDE SEQUENCE [LARGE SCALE GENOMIC DNA]</scope>
</reference>
<name>X6LED7_RETFI</name>
<dbReference type="Proteomes" id="UP000023152">
    <property type="component" value="Unassembled WGS sequence"/>
</dbReference>
<comment type="caution">
    <text evidence="1">The sequence shown here is derived from an EMBL/GenBank/DDBJ whole genome shotgun (WGS) entry which is preliminary data.</text>
</comment>
<evidence type="ECO:0000313" key="1">
    <source>
        <dbReference type="EMBL" id="ETN99883.1"/>
    </source>
</evidence>
<organism evidence="1 2">
    <name type="scientific">Reticulomyxa filosa</name>
    <dbReference type="NCBI Taxonomy" id="46433"/>
    <lineage>
        <taxon>Eukaryota</taxon>
        <taxon>Sar</taxon>
        <taxon>Rhizaria</taxon>
        <taxon>Retaria</taxon>
        <taxon>Foraminifera</taxon>
        <taxon>Monothalamids</taxon>
        <taxon>Reticulomyxidae</taxon>
        <taxon>Reticulomyxa</taxon>
    </lineage>
</organism>
<dbReference type="EMBL" id="ASPP01042618">
    <property type="protein sequence ID" value="ETN99883.1"/>
    <property type="molecule type" value="Genomic_DNA"/>
</dbReference>
<sequence length="170" mass="19350">MQTLTESSNEKTIVNSAEYFMAELLSALIWHVHLMSHENLVKMLPEEVNMASMDKETLGKSSANKELKEGKHVEYRRRNDEATEVASKKKETYGSKLVGMTKSLVGAPFRSASKPAADKTPKLDVTFERVNDVFFFDDFNFRSSRLAQLFSALKGLDFRYESFEYNPFAG</sequence>